<reference evidence="4" key="1">
    <citation type="journal article" date="2017" name="Nat. Commun.">
        <title>The North American bullfrog draft genome provides insight into hormonal regulation of long noncoding RNA.</title>
        <authorList>
            <person name="Hammond S.A."/>
            <person name="Warren R.L."/>
            <person name="Vandervalk B.P."/>
            <person name="Kucuk E."/>
            <person name="Khan H."/>
            <person name="Gibb E.A."/>
            <person name="Pandoh P."/>
            <person name="Kirk H."/>
            <person name="Zhao Y."/>
            <person name="Jones M."/>
            <person name="Mungall A.J."/>
            <person name="Coope R."/>
            <person name="Pleasance S."/>
            <person name="Moore R.A."/>
            <person name="Holt R.A."/>
            <person name="Round J.M."/>
            <person name="Ohora S."/>
            <person name="Walle B.V."/>
            <person name="Veldhoen N."/>
            <person name="Helbing C.C."/>
            <person name="Birol I."/>
        </authorList>
    </citation>
    <scope>NUCLEOTIDE SEQUENCE [LARGE SCALE GENOMIC DNA]</scope>
</reference>
<evidence type="ECO:0000256" key="1">
    <source>
        <dbReference type="SAM" id="MobiDB-lite"/>
    </source>
</evidence>
<dbReference type="OrthoDB" id="9986773at2759"/>
<proteinExistence type="predicted"/>
<feature type="non-terminal residue" evidence="3">
    <location>
        <position position="313"/>
    </location>
</feature>
<keyword evidence="4" id="KW-1185">Reference proteome</keyword>
<feature type="region of interest" description="Disordered" evidence="1">
    <location>
        <begin position="16"/>
        <end position="97"/>
    </location>
</feature>
<evidence type="ECO:0000313" key="4">
    <source>
        <dbReference type="Proteomes" id="UP000228934"/>
    </source>
</evidence>
<gene>
    <name evidence="3" type="ORF">AB205_0063690</name>
</gene>
<dbReference type="EMBL" id="KV941051">
    <property type="protein sequence ID" value="PIO27980.1"/>
    <property type="molecule type" value="Genomic_DNA"/>
</dbReference>
<feature type="compositionally biased region" description="Low complexity" evidence="1">
    <location>
        <begin position="71"/>
        <end position="93"/>
    </location>
</feature>
<evidence type="ECO:0000259" key="2">
    <source>
        <dbReference type="Pfam" id="PF13843"/>
    </source>
</evidence>
<protein>
    <recommendedName>
        <fullName evidence="2">PiggyBac transposable element-derived protein domain-containing protein</fullName>
    </recommendedName>
</protein>
<feature type="domain" description="PiggyBac transposable element-derived protein" evidence="2">
    <location>
        <begin position="141"/>
        <end position="312"/>
    </location>
</feature>
<dbReference type="Pfam" id="PF13843">
    <property type="entry name" value="DDE_Tnp_1_7"/>
    <property type="match status" value="1"/>
</dbReference>
<dbReference type="AlphaFoldDB" id="A0A2G9RJA3"/>
<dbReference type="PANTHER" id="PTHR46599">
    <property type="entry name" value="PIGGYBAC TRANSPOSABLE ELEMENT-DERIVED PROTEIN 4"/>
    <property type="match status" value="1"/>
</dbReference>
<feature type="compositionally biased region" description="Low complexity" evidence="1">
    <location>
        <begin position="24"/>
        <end position="35"/>
    </location>
</feature>
<sequence>MSKKSFSAEEAYQILSTADESNGELSFSDSLSNSDSESDVNYEPVLSSGTLTDSEEEEIRPAKRRRSGEEAVASTSTAGASTSTAVPSTSTAVPRQERVRSHASLPYALQNPSWLPPNSGEASVPPFTAQPGVQVDTENFTPINFFNLIFMEDMLASVVAQCNLYAQQFILQNPTSYYARPYEWRDLTVEEFKVFFGLTFNMGLTKKNELCSYWSTHPIHHMPLFSAVMPRTRYLMIMRFLHFSDKTQYPPQNDPNYDRLYKIRPILNYFSEVFPQLFTPDQHICVDESLVKFSGRLKIKQFIPSKRAHYGVK</sequence>
<name>A0A2G9RJA3_AQUCT</name>
<organism evidence="3 4">
    <name type="scientific">Aquarana catesbeiana</name>
    <name type="common">American bullfrog</name>
    <name type="synonym">Rana catesbeiana</name>
    <dbReference type="NCBI Taxonomy" id="8400"/>
    <lineage>
        <taxon>Eukaryota</taxon>
        <taxon>Metazoa</taxon>
        <taxon>Chordata</taxon>
        <taxon>Craniata</taxon>
        <taxon>Vertebrata</taxon>
        <taxon>Euteleostomi</taxon>
        <taxon>Amphibia</taxon>
        <taxon>Batrachia</taxon>
        <taxon>Anura</taxon>
        <taxon>Neobatrachia</taxon>
        <taxon>Ranoidea</taxon>
        <taxon>Ranidae</taxon>
        <taxon>Aquarana</taxon>
    </lineage>
</organism>
<dbReference type="InterPro" id="IPR029526">
    <property type="entry name" value="PGBD"/>
</dbReference>
<dbReference type="Proteomes" id="UP000228934">
    <property type="component" value="Unassembled WGS sequence"/>
</dbReference>
<accession>A0A2G9RJA3</accession>
<dbReference type="PANTHER" id="PTHR46599:SF3">
    <property type="entry name" value="PIGGYBAC TRANSPOSABLE ELEMENT-DERIVED PROTEIN 4"/>
    <property type="match status" value="1"/>
</dbReference>
<evidence type="ECO:0000313" key="3">
    <source>
        <dbReference type="EMBL" id="PIO27980.1"/>
    </source>
</evidence>